<dbReference type="RefSeq" id="WP_359277478.1">
    <property type="nucleotide sequence ID" value="NZ_JBEZNA010000101.1"/>
</dbReference>
<keyword evidence="2" id="KW-1185">Reference proteome</keyword>
<gene>
    <name evidence="1" type="ORF">AB0D95_28290</name>
</gene>
<dbReference type="Proteomes" id="UP001551584">
    <property type="component" value="Unassembled WGS sequence"/>
</dbReference>
<comment type="caution">
    <text evidence="1">The sequence shown here is derived from an EMBL/GenBank/DDBJ whole genome shotgun (WGS) entry which is preliminary data.</text>
</comment>
<protein>
    <submittedName>
        <fullName evidence="1">Uncharacterized protein</fullName>
    </submittedName>
</protein>
<name>A0ABV3EY27_9ACTN</name>
<reference evidence="1 2" key="1">
    <citation type="submission" date="2024-06" db="EMBL/GenBank/DDBJ databases">
        <title>The Natural Products Discovery Center: Release of the First 8490 Sequenced Strains for Exploring Actinobacteria Biosynthetic Diversity.</title>
        <authorList>
            <person name="Kalkreuter E."/>
            <person name="Kautsar S.A."/>
            <person name="Yang D."/>
            <person name="Bader C.D."/>
            <person name="Teijaro C.N."/>
            <person name="Fluegel L."/>
            <person name="Davis C.M."/>
            <person name="Simpson J.R."/>
            <person name="Lauterbach L."/>
            <person name="Steele A.D."/>
            <person name="Gui C."/>
            <person name="Meng S."/>
            <person name="Li G."/>
            <person name="Viehrig K."/>
            <person name="Ye F."/>
            <person name="Su P."/>
            <person name="Kiefer A.F."/>
            <person name="Nichols A."/>
            <person name="Cepeda A.J."/>
            <person name="Yan W."/>
            <person name="Fan B."/>
            <person name="Jiang Y."/>
            <person name="Adhikari A."/>
            <person name="Zheng C.-J."/>
            <person name="Schuster L."/>
            <person name="Cowan T.M."/>
            <person name="Smanski M.J."/>
            <person name="Chevrette M.G."/>
            <person name="De Carvalho L.P.S."/>
            <person name="Shen B."/>
        </authorList>
    </citation>
    <scope>NUCLEOTIDE SEQUENCE [LARGE SCALE GENOMIC DNA]</scope>
    <source>
        <strain evidence="1 2">NPDC048117</strain>
    </source>
</reference>
<organism evidence="1 2">
    <name type="scientific">Streptomyces chilikensis</name>
    <dbReference type="NCBI Taxonomy" id="1194079"/>
    <lineage>
        <taxon>Bacteria</taxon>
        <taxon>Bacillati</taxon>
        <taxon>Actinomycetota</taxon>
        <taxon>Actinomycetes</taxon>
        <taxon>Kitasatosporales</taxon>
        <taxon>Streptomycetaceae</taxon>
        <taxon>Streptomyces</taxon>
    </lineage>
</organism>
<proteinExistence type="predicted"/>
<accession>A0ABV3EY27</accession>
<evidence type="ECO:0000313" key="2">
    <source>
        <dbReference type="Proteomes" id="UP001551584"/>
    </source>
</evidence>
<evidence type="ECO:0000313" key="1">
    <source>
        <dbReference type="EMBL" id="MEU9581123.1"/>
    </source>
</evidence>
<sequence>MTWSEAEYLDCLRTERRGYAWAMRHHGGLTPAEAAAAALERYPYEPDDAPYRGLIFHDEAWHWAMLAIHGNRYVVEHPELVEPPPEYRDLK</sequence>
<dbReference type="EMBL" id="JBEZNA010000101">
    <property type="protein sequence ID" value="MEU9581123.1"/>
    <property type="molecule type" value="Genomic_DNA"/>
</dbReference>